<dbReference type="InterPro" id="IPR043738">
    <property type="entry name" value="DUF5683"/>
</dbReference>
<dbReference type="OrthoDB" id="9813910at2"/>
<reference evidence="4" key="1">
    <citation type="submission" date="2018-04" db="EMBL/GenBank/DDBJ databases">
        <title>Complete genome of Antarctic heterotrophic bacterium Hymenobacter nivis.</title>
        <authorList>
            <person name="Terashima M."/>
        </authorList>
    </citation>
    <scope>NUCLEOTIDE SEQUENCE [LARGE SCALE GENOMIC DNA]</scope>
    <source>
        <strain evidence="4">NBRC 111535</strain>
    </source>
</reference>
<feature type="chain" id="PRO_5016280584" description="DUF5683 domain-containing protein" evidence="1">
    <location>
        <begin position="28"/>
        <end position="241"/>
    </location>
</feature>
<evidence type="ECO:0000313" key="3">
    <source>
        <dbReference type="EMBL" id="AWM33140.1"/>
    </source>
</evidence>
<dbReference type="KEGG" id="hnv:DDQ68_10335"/>
<feature type="domain" description="DUF5683" evidence="2">
    <location>
        <begin position="83"/>
        <end position="239"/>
    </location>
</feature>
<evidence type="ECO:0000259" key="2">
    <source>
        <dbReference type="Pfam" id="PF18935"/>
    </source>
</evidence>
<evidence type="ECO:0000313" key="4">
    <source>
        <dbReference type="Proteomes" id="UP000245999"/>
    </source>
</evidence>
<accession>A0A2Z3GWS3</accession>
<feature type="signal peptide" evidence="1">
    <location>
        <begin position="1"/>
        <end position="27"/>
    </location>
</feature>
<protein>
    <recommendedName>
        <fullName evidence="2">DUF5683 domain-containing protein</fullName>
    </recommendedName>
</protein>
<keyword evidence="4" id="KW-1185">Reference proteome</keyword>
<gene>
    <name evidence="3" type="ORF">DDQ68_10335</name>
</gene>
<dbReference type="EMBL" id="CP029145">
    <property type="protein sequence ID" value="AWM33140.1"/>
    <property type="molecule type" value="Genomic_DNA"/>
</dbReference>
<evidence type="ECO:0000256" key="1">
    <source>
        <dbReference type="SAM" id="SignalP"/>
    </source>
</evidence>
<dbReference type="Pfam" id="PF18935">
    <property type="entry name" value="DUF5683"/>
    <property type="match status" value="1"/>
</dbReference>
<dbReference type="RefSeq" id="WP_109656227.1">
    <property type="nucleotide sequence ID" value="NZ_CP029145.1"/>
</dbReference>
<keyword evidence="1" id="KW-0732">Signal</keyword>
<dbReference type="Proteomes" id="UP000245999">
    <property type="component" value="Chromosome"/>
</dbReference>
<name>A0A2Z3GWS3_9BACT</name>
<proteinExistence type="predicted"/>
<organism evidence="3 4">
    <name type="scientific">Hymenobacter nivis</name>
    <dbReference type="NCBI Taxonomy" id="1850093"/>
    <lineage>
        <taxon>Bacteria</taxon>
        <taxon>Pseudomonadati</taxon>
        <taxon>Bacteroidota</taxon>
        <taxon>Cytophagia</taxon>
        <taxon>Cytophagales</taxon>
        <taxon>Hymenobacteraceae</taxon>
        <taxon>Hymenobacter</taxon>
    </lineage>
</organism>
<sequence>MNKSLLRFAALLLLALGAAWDPRAAHAQVFDPTNPNAVNPAAPPVVRPDTARIRKPTLADKRKKNAEDSLRRTATLFGYRMTPPAKAGYLALVPGLGQIYNRKWWKLPLVYGALGTVAGILIFEQRALTEYSKASNLLQTDSAVRAQKFPIAVLGPRAGKENSPEAIQNGIVFYRHYRDGFIFYTGIVYGLQVLDAIVDAHLKTFDVGDELTLRWQPTLLWAPGGPGVPMVPGVAVALHFK</sequence>
<dbReference type="AlphaFoldDB" id="A0A2Z3GWS3"/>